<dbReference type="PANTHER" id="PTHR46481:SF10">
    <property type="entry name" value="ZINC FINGER BED DOMAIN-CONTAINING PROTEIN 39"/>
    <property type="match status" value="1"/>
</dbReference>
<keyword evidence="2" id="KW-0479">Metal-binding</keyword>
<dbReference type="PANTHER" id="PTHR46481">
    <property type="entry name" value="ZINC FINGER BED DOMAIN-CONTAINING PROTEIN 4"/>
    <property type="match status" value="1"/>
</dbReference>
<dbReference type="Proteomes" id="UP000663880">
    <property type="component" value="Unassembled WGS sequence"/>
</dbReference>
<dbReference type="EMBL" id="CAJOBZ010000003">
    <property type="protein sequence ID" value="CAF4767926.1"/>
    <property type="molecule type" value="Genomic_DNA"/>
</dbReference>
<evidence type="ECO:0000313" key="7">
    <source>
        <dbReference type="EMBL" id="CAF4767926.1"/>
    </source>
</evidence>
<accession>A0A821MGW4</accession>
<dbReference type="Pfam" id="PF05699">
    <property type="entry name" value="Dimer_Tnp_hAT"/>
    <property type="match status" value="1"/>
</dbReference>
<dbReference type="SUPFAM" id="SSF53098">
    <property type="entry name" value="Ribonuclease H-like"/>
    <property type="match status" value="1"/>
</dbReference>
<evidence type="ECO:0000256" key="5">
    <source>
        <dbReference type="ARBA" id="ARBA00023242"/>
    </source>
</evidence>
<evidence type="ECO:0000256" key="4">
    <source>
        <dbReference type="ARBA" id="ARBA00022833"/>
    </source>
</evidence>
<dbReference type="InterPro" id="IPR012337">
    <property type="entry name" value="RNaseH-like_sf"/>
</dbReference>
<proteinExistence type="predicted"/>
<evidence type="ECO:0000256" key="1">
    <source>
        <dbReference type="ARBA" id="ARBA00004123"/>
    </source>
</evidence>
<keyword evidence="4" id="KW-0862">Zinc</keyword>
<dbReference type="GO" id="GO:0046983">
    <property type="term" value="F:protein dimerization activity"/>
    <property type="evidence" value="ECO:0007669"/>
    <property type="project" value="InterPro"/>
</dbReference>
<protein>
    <recommendedName>
        <fullName evidence="6">HAT C-terminal dimerisation domain-containing protein</fullName>
    </recommendedName>
</protein>
<evidence type="ECO:0000259" key="6">
    <source>
        <dbReference type="Pfam" id="PF05699"/>
    </source>
</evidence>
<organism evidence="7 8">
    <name type="scientific">Pieris macdunnoughi</name>
    <dbReference type="NCBI Taxonomy" id="345717"/>
    <lineage>
        <taxon>Eukaryota</taxon>
        <taxon>Metazoa</taxon>
        <taxon>Ecdysozoa</taxon>
        <taxon>Arthropoda</taxon>
        <taxon>Hexapoda</taxon>
        <taxon>Insecta</taxon>
        <taxon>Pterygota</taxon>
        <taxon>Neoptera</taxon>
        <taxon>Endopterygota</taxon>
        <taxon>Lepidoptera</taxon>
        <taxon>Glossata</taxon>
        <taxon>Ditrysia</taxon>
        <taxon>Papilionoidea</taxon>
        <taxon>Pieridae</taxon>
        <taxon>Pierinae</taxon>
        <taxon>Pieris</taxon>
    </lineage>
</organism>
<evidence type="ECO:0000256" key="3">
    <source>
        <dbReference type="ARBA" id="ARBA00022771"/>
    </source>
</evidence>
<dbReference type="OrthoDB" id="7699631at2759"/>
<name>A0A821MGW4_9NEOP</name>
<keyword evidence="3" id="KW-0863">Zinc-finger</keyword>
<dbReference type="InterPro" id="IPR052035">
    <property type="entry name" value="ZnF_BED_domain_contain"/>
</dbReference>
<gene>
    <name evidence="7" type="ORF">PMACD_LOCUS1659</name>
</gene>
<evidence type="ECO:0000313" key="8">
    <source>
        <dbReference type="Proteomes" id="UP000663880"/>
    </source>
</evidence>
<dbReference type="AlphaFoldDB" id="A0A821MGW4"/>
<evidence type="ECO:0000256" key="2">
    <source>
        <dbReference type="ARBA" id="ARBA00022723"/>
    </source>
</evidence>
<keyword evidence="5" id="KW-0539">Nucleus</keyword>
<dbReference type="GO" id="GO:0005634">
    <property type="term" value="C:nucleus"/>
    <property type="evidence" value="ECO:0007669"/>
    <property type="project" value="UniProtKB-SubCell"/>
</dbReference>
<keyword evidence="8" id="KW-1185">Reference proteome</keyword>
<comment type="caution">
    <text evidence="7">The sequence shown here is derived from an EMBL/GenBank/DDBJ whole genome shotgun (WGS) entry which is preliminary data.</text>
</comment>
<feature type="domain" description="HAT C-terminal dimerisation" evidence="6">
    <location>
        <begin position="383"/>
        <end position="461"/>
    </location>
</feature>
<dbReference type="GO" id="GO:0008270">
    <property type="term" value="F:zinc ion binding"/>
    <property type="evidence" value="ECO:0007669"/>
    <property type="project" value="UniProtKB-KW"/>
</dbReference>
<sequence length="472" mass="54202">MRLKVLELLKQFEKLSFTTDVWSEPSANVSLLSLTAHGITNKYERISIILKCEQLEGRHTGEIIANNLHNILKDWNLSAESVHCILRDRGSNMIKAMNMAHFTDANCTIHQLQLCVRSAMESEEFLLPVIAKCKKIATHFNHSLIAQNELKHIQIERLNQSELSILQECSTRWNSTYYMMSRILKLKDSLVLYSGMHAIPILTADEWLDLKKCITVLMPFEEITKELSSATATIASVIPLIYTLKNTLETEKNKEDTSDNFNLMITKMIQDINVRFQDIQNNKLYTIATYLDPRYKLKFFTEITKEQVQSEILEILGCSKTSHDEGSSSPKIARNELATTSSSHQSHIQSCLAEILSISDEEEHNIDCADNVYNQFIVKKTLLTEYNREKRLSLNEDPLTWWRIHTKYHSLSNLLRQYLSPPAGSVPSEQLFSAAGLIYDPLRNRLSGDKAAKLLFVKYNLPLLSFDYKNYD</sequence>
<dbReference type="InterPro" id="IPR008906">
    <property type="entry name" value="HATC_C_dom"/>
</dbReference>
<reference evidence="7" key="1">
    <citation type="submission" date="2021-02" db="EMBL/GenBank/DDBJ databases">
        <authorList>
            <person name="Steward A R."/>
        </authorList>
    </citation>
    <scope>NUCLEOTIDE SEQUENCE</scope>
</reference>
<comment type="subcellular location">
    <subcellularLocation>
        <location evidence="1">Nucleus</location>
    </subcellularLocation>
</comment>